<comment type="caution">
    <text evidence="2">The sequence shown here is derived from an EMBL/GenBank/DDBJ whole genome shotgun (WGS) entry which is preliminary data.</text>
</comment>
<evidence type="ECO:0000313" key="3">
    <source>
        <dbReference type="Proteomes" id="UP000320085"/>
    </source>
</evidence>
<dbReference type="PROSITE" id="PS51257">
    <property type="entry name" value="PROKAR_LIPOPROTEIN"/>
    <property type="match status" value="1"/>
</dbReference>
<name>A0A543PL26_9MICO</name>
<dbReference type="OrthoDB" id="244933at2"/>
<keyword evidence="1" id="KW-1133">Transmembrane helix</keyword>
<organism evidence="2 3">
    <name type="scientific">Humibacillus xanthopallidus</name>
    <dbReference type="NCBI Taxonomy" id="412689"/>
    <lineage>
        <taxon>Bacteria</taxon>
        <taxon>Bacillati</taxon>
        <taxon>Actinomycetota</taxon>
        <taxon>Actinomycetes</taxon>
        <taxon>Micrococcales</taxon>
        <taxon>Intrasporangiaceae</taxon>
        <taxon>Humibacillus</taxon>
    </lineage>
</organism>
<evidence type="ECO:0000256" key="1">
    <source>
        <dbReference type="SAM" id="Phobius"/>
    </source>
</evidence>
<evidence type="ECO:0000313" key="2">
    <source>
        <dbReference type="EMBL" id="TQN44759.1"/>
    </source>
</evidence>
<evidence type="ECO:0008006" key="4">
    <source>
        <dbReference type="Google" id="ProtNLM"/>
    </source>
</evidence>
<sequence length="238" mass="25506">MTARPERLNATIAWLFMVGSACFVLGSVPAYLNAIGGWVDGITYVIGSVFFTSASYAQLVQSQSPAMTAVDEVTQHEPARVRLWGWLPHDRAWLAAAVQFPGTVFFNISTVAALTHNATAAEADRYVWRPDLFGSVLFLVSSAIGILAVSRRFFSVEARSMPWRIAWVNMLGSVLFMASAVASYVVPSTDELLGAHLAVAGTFWGAVCFLVGAALMLPAWRRAVTPAGAVAPPRPGTA</sequence>
<feature type="transmembrane region" description="Helical" evidence="1">
    <location>
        <begin position="192"/>
        <end position="217"/>
    </location>
</feature>
<dbReference type="AlphaFoldDB" id="A0A543PL26"/>
<proteinExistence type="predicted"/>
<reference evidence="2 3" key="1">
    <citation type="submission" date="2019-06" db="EMBL/GenBank/DDBJ databases">
        <title>Sequencing the genomes of 1000 actinobacteria strains.</title>
        <authorList>
            <person name="Klenk H.-P."/>
        </authorList>
    </citation>
    <scope>NUCLEOTIDE SEQUENCE [LARGE SCALE GENOMIC DNA]</scope>
    <source>
        <strain evidence="2 3">DSM 21776</strain>
    </source>
</reference>
<dbReference type="EMBL" id="VFQF01000003">
    <property type="protein sequence ID" value="TQN44759.1"/>
    <property type="molecule type" value="Genomic_DNA"/>
</dbReference>
<gene>
    <name evidence="2" type="ORF">FHX52_3980</name>
</gene>
<keyword evidence="1" id="KW-0812">Transmembrane</keyword>
<accession>A0A543PL26</accession>
<feature type="transmembrane region" description="Helical" evidence="1">
    <location>
        <begin position="166"/>
        <end position="186"/>
    </location>
</feature>
<feature type="transmembrane region" description="Helical" evidence="1">
    <location>
        <begin position="92"/>
        <end position="112"/>
    </location>
</feature>
<feature type="transmembrane region" description="Helical" evidence="1">
    <location>
        <begin position="12"/>
        <end position="32"/>
    </location>
</feature>
<feature type="transmembrane region" description="Helical" evidence="1">
    <location>
        <begin position="38"/>
        <end position="57"/>
    </location>
</feature>
<keyword evidence="1" id="KW-0472">Membrane</keyword>
<dbReference type="RefSeq" id="WP_141824071.1">
    <property type="nucleotide sequence ID" value="NZ_BAAAQC010000017.1"/>
</dbReference>
<dbReference type="Proteomes" id="UP000320085">
    <property type="component" value="Unassembled WGS sequence"/>
</dbReference>
<feature type="transmembrane region" description="Helical" evidence="1">
    <location>
        <begin position="132"/>
        <end position="154"/>
    </location>
</feature>
<protein>
    <recommendedName>
        <fullName evidence="4">YrhK-like protein</fullName>
    </recommendedName>
</protein>